<dbReference type="InterPro" id="IPR019243">
    <property type="entry name" value="DUF2202"/>
</dbReference>
<dbReference type="EMBL" id="WTVA01000001">
    <property type="protein sequence ID" value="MZR20768.1"/>
    <property type="molecule type" value="Genomic_DNA"/>
</dbReference>
<dbReference type="RefSeq" id="WP_161337196.1">
    <property type="nucleotide sequence ID" value="NZ_JBHSDG010000002.1"/>
</dbReference>
<dbReference type="Gene3D" id="1.20.1260.10">
    <property type="match status" value="1"/>
</dbReference>
<evidence type="ECO:0000313" key="2">
    <source>
        <dbReference type="Proteomes" id="UP000445696"/>
    </source>
</evidence>
<name>A0A845M6S3_9PROT</name>
<proteinExistence type="predicted"/>
<dbReference type="InterPro" id="IPR012347">
    <property type="entry name" value="Ferritin-like"/>
</dbReference>
<comment type="caution">
    <text evidence="1">The sequence shown here is derived from an EMBL/GenBank/DDBJ whole genome shotgun (WGS) entry which is preliminary data.</text>
</comment>
<organism evidence="1 2">
    <name type="scientific">Sneathiella chungangensis</name>
    <dbReference type="NCBI Taxonomy" id="1418234"/>
    <lineage>
        <taxon>Bacteria</taxon>
        <taxon>Pseudomonadati</taxon>
        <taxon>Pseudomonadota</taxon>
        <taxon>Alphaproteobacteria</taxon>
        <taxon>Sneathiellales</taxon>
        <taxon>Sneathiellaceae</taxon>
        <taxon>Sneathiella</taxon>
    </lineage>
</organism>
<dbReference type="OrthoDB" id="573482at2"/>
<sequence length="137" mass="15317">MSDDRLQKILDEALEDEFKARATYAAIIHTFGPVKPFVNIVESEGRHAAALLQQYQRLGLKPPHNNWAAHDIEVPATLREACEAAIAAEVENAGMYERLLAQTDDPVLQGVLANLRDSSQSRHLPAFKRCLERESRA</sequence>
<protein>
    <submittedName>
        <fullName evidence="1">DUF2202 domain-containing protein</fullName>
    </submittedName>
</protein>
<accession>A0A845M6S3</accession>
<keyword evidence="2" id="KW-1185">Reference proteome</keyword>
<dbReference type="SUPFAM" id="SSF47240">
    <property type="entry name" value="Ferritin-like"/>
    <property type="match status" value="1"/>
</dbReference>
<gene>
    <name evidence="1" type="ORF">GQF03_00310</name>
</gene>
<reference evidence="1 2" key="1">
    <citation type="journal article" date="2014" name="Int. J. Syst. Evol. Microbiol.">
        <title>Sneathiella chungangensis sp. nov., isolated from a marine sand, and emended description of the genus Sneathiella.</title>
        <authorList>
            <person name="Siamphan C."/>
            <person name="Kim H."/>
            <person name="Lee J.S."/>
            <person name="Kim W."/>
        </authorList>
    </citation>
    <scope>NUCLEOTIDE SEQUENCE [LARGE SCALE GENOMIC DNA]</scope>
    <source>
        <strain evidence="1 2">KCTC 32476</strain>
    </source>
</reference>
<dbReference type="CDD" id="cd01048">
    <property type="entry name" value="Ferritin_like_AB2"/>
    <property type="match status" value="1"/>
</dbReference>
<evidence type="ECO:0000313" key="1">
    <source>
        <dbReference type="EMBL" id="MZR20768.1"/>
    </source>
</evidence>
<dbReference type="Proteomes" id="UP000445696">
    <property type="component" value="Unassembled WGS sequence"/>
</dbReference>
<dbReference type="InterPro" id="IPR009078">
    <property type="entry name" value="Ferritin-like_SF"/>
</dbReference>
<dbReference type="AlphaFoldDB" id="A0A845M6S3"/>